<sequence length="189" mass="21483">MMLVQVYVMFQSLGACSMGWTPITATACYLSLIAATINLLGMILQGLDRLEEGMAIKLSASDFLLKLSVHDFKRFHKFTFGIFDVNFDLYCLDIDNSTHLNCIEFITGSNILLPKDTNAEVCVSDVAKERVRNILPHRFTKNELLKKIKKLVENGKYNDVLENPLLFYKLLWGMHGETVSNSKMNFTEC</sequence>
<keyword evidence="1" id="KW-0812">Transmembrane</keyword>
<name>G0WG30_NAUDC</name>
<accession>G0WG30</accession>
<dbReference type="GeneID" id="11493673"/>
<dbReference type="KEGG" id="ndi:NDAI_0I01720"/>
<protein>
    <submittedName>
        <fullName evidence="2">Uncharacterized protein</fullName>
    </submittedName>
</protein>
<organism evidence="2 3">
    <name type="scientific">Naumovozyma dairenensis (strain ATCC 10597 / BCRC 20456 / CBS 421 / NBRC 0211 / NRRL Y-12639)</name>
    <name type="common">Saccharomyces dairenensis</name>
    <dbReference type="NCBI Taxonomy" id="1071378"/>
    <lineage>
        <taxon>Eukaryota</taxon>
        <taxon>Fungi</taxon>
        <taxon>Dikarya</taxon>
        <taxon>Ascomycota</taxon>
        <taxon>Saccharomycotina</taxon>
        <taxon>Saccharomycetes</taxon>
        <taxon>Saccharomycetales</taxon>
        <taxon>Saccharomycetaceae</taxon>
        <taxon>Naumovozyma</taxon>
    </lineage>
</organism>
<proteinExistence type="predicted"/>
<feature type="transmembrane region" description="Helical" evidence="1">
    <location>
        <begin position="20"/>
        <end position="44"/>
    </location>
</feature>
<reference evidence="2 3" key="1">
    <citation type="journal article" date="2011" name="Proc. Natl. Acad. Sci. U.S.A.">
        <title>Evolutionary erosion of yeast sex chromosomes by mating-type switching accidents.</title>
        <authorList>
            <person name="Gordon J.L."/>
            <person name="Armisen D."/>
            <person name="Proux-Wera E."/>
            <person name="Oheigeartaigh S.S."/>
            <person name="Byrne K.P."/>
            <person name="Wolfe K.H."/>
        </authorList>
    </citation>
    <scope>NUCLEOTIDE SEQUENCE [LARGE SCALE GENOMIC DNA]</scope>
    <source>
        <strain evidence="3">ATCC 10597 / BCRC 20456 / CBS 421 / NBRC 0211 / NRRL Y-12639</strain>
    </source>
</reference>
<dbReference type="RefSeq" id="XP_003671984.1">
    <property type="nucleotide sequence ID" value="XM_003671936.1"/>
</dbReference>
<evidence type="ECO:0000313" key="2">
    <source>
        <dbReference type="EMBL" id="CCD26741.1"/>
    </source>
</evidence>
<evidence type="ECO:0000313" key="3">
    <source>
        <dbReference type="Proteomes" id="UP000000689"/>
    </source>
</evidence>
<keyword evidence="1" id="KW-1133">Transmembrane helix</keyword>
<dbReference type="AlphaFoldDB" id="G0WG30"/>
<dbReference type="HOGENOM" id="CLU_1461694_0_0_1"/>
<keyword evidence="1" id="KW-0472">Membrane</keyword>
<evidence type="ECO:0000256" key="1">
    <source>
        <dbReference type="SAM" id="Phobius"/>
    </source>
</evidence>
<dbReference type="Proteomes" id="UP000000689">
    <property type="component" value="Chromosome 9"/>
</dbReference>
<dbReference type="EMBL" id="HE580275">
    <property type="protein sequence ID" value="CCD26741.1"/>
    <property type="molecule type" value="Genomic_DNA"/>
</dbReference>
<keyword evidence="3" id="KW-1185">Reference proteome</keyword>
<gene>
    <name evidence="2" type="primary">NDAI0I01720</name>
    <name evidence="2" type="ordered locus">NDAI_0I01720</name>
</gene>